<evidence type="ECO:0000256" key="8">
    <source>
        <dbReference type="ARBA" id="ARBA00023235"/>
    </source>
</evidence>
<comment type="caution">
    <text evidence="15">The sequence shown here is derived from an EMBL/GenBank/DDBJ whole genome shotgun (WGS) entry which is preliminary data.</text>
</comment>
<evidence type="ECO:0000256" key="4">
    <source>
        <dbReference type="ARBA" id="ARBA00022801"/>
    </source>
</evidence>
<reference evidence="15 16" key="1">
    <citation type="submission" date="2018-11" db="EMBL/GenBank/DDBJ databases">
        <title>Parancylomarina longa gen. nov., sp. nov., isolated from sediments of southern Okinawa.</title>
        <authorList>
            <person name="Fu T."/>
        </authorList>
    </citation>
    <scope>NUCLEOTIDE SEQUENCE [LARGE SCALE GENOMIC DNA]</scope>
    <source>
        <strain evidence="15 16">T3-2 S1-C</strain>
    </source>
</reference>
<keyword evidence="7" id="KW-0238">DNA-binding</keyword>
<keyword evidence="4" id="KW-0378">Hydrolase</keyword>
<dbReference type="Gene3D" id="1.10.10.10">
    <property type="entry name" value="Winged helix-like DNA-binding domain superfamily/Winged helix DNA-binding domain"/>
    <property type="match status" value="1"/>
</dbReference>
<proteinExistence type="inferred from homology"/>
<dbReference type="Proteomes" id="UP000282985">
    <property type="component" value="Unassembled WGS sequence"/>
</dbReference>
<dbReference type="GO" id="GO:0030894">
    <property type="term" value="C:replisome"/>
    <property type="evidence" value="ECO:0007669"/>
    <property type="project" value="TreeGrafter"/>
</dbReference>
<dbReference type="InterPro" id="IPR004589">
    <property type="entry name" value="DNA_helicase_ATP-dep_RecQ"/>
</dbReference>
<evidence type="ECO:0000256" key="11">
    <source>
        <dbReference type="ARBA" id="ARBA00044535"/>
    </source>
</evidence>
<dbReference type="PANTHER" id="PTHR13710:SF105">
    <property type="entry name" value="ATP-DEPENDENT DNA HELICASE Q1"/>
    <property type="match status" value="1"/>
</dbReference>
<dbReference type="PANTHER" id="PTHR13710">
    <property type="entry name" value="DNA HELICASE RECQ FAMILY MEMBER"/>
    <property type="match status" value="1"/>
</dbReference>
<keyword evidence="3" id="KW-0547">Nucleotide-binding</keyword>
<dbReference type="GO" id="GO:0005524">
    <property type="term" value="F:ATP binding"/>
    <property type="evidence" value="ECO:0007669"/>
    <property type="project" value="UniProtKB-KW"/>
</dbReference>
<evidence type="ECO:0000256" key="10">
    <source>
        <dbReference type="ARBA" id="ARBA00034808"/>
    </source>
</evidence>
<keyword evidence="8" id="KW-0413">Isomerase</keyword>
<dbReference type="EMBL" id="RJJX01000021">
    <property type="protein sequence ID" value="RUT73444.1"/>
    <property type="molecule type" value="Genomic_DNA"/>
</dbReference>
<dbReference type="InterPro" id="IPR027417">
    <property type="entry name" value="P-loop_NTPase"/>
</dbReference>
<evidence type="ECO:0000256" key="12">
    <source>
        <dbReference type="ARBA" id="ARBA00044550"/>
    </source>
</evidence>
<keyword evidence="6" id="KW-0067">ATP-binding</keyword>
<dbReference type="GO" id="GO:0016787">
    <property type="term" value="F:hydrolase activity"/>
    <property type="evidence" value="ECO:0007669"/>
    <property type="project" value="UniProtKB-KW"/>
</dbReference>
<dbReference type="SUPFAM" id="SSF52540">
    <property type="entry name" value="P-loop containing nucleoside triphosphate hydrolases"/>
    <property type="match status" value="1"/>
</dbReference>
<dbReference type="GO" id="GO:0003677">
    <property type="term" value="F:DNA binding"/>
    <property type="evidence" value="ECO:0007669"/>
    <property type="project" value="UniProtKB-KW"/>
</dbReference>
<dbReference type="GO" id="GO:0046872">
    <property type="term" value="F:metal ion binding"/>
    <property type="evidence" value="ECO:0007669"/>
    <property type="project" value="UniProtKB-KW"/>
</dbReference>
<comment type="similarity">
    <text evidence="1">Belongs to the helicase family. RecQ subfamily.</text>
</comment>
<evidence type="ECO:0000256" key="1">
    <source>
        <dbReference type="ARBA" id="ARBA00005446"/>
    </source>
</evidence>
<dbReference type="PROSITE" id="PS51192">
    <property type="entry name" value="HELICASE_ATP_BIND_1"/>
    <property type="match status" value="1"/>
</dbReference>
<gene>
    <name evidence="15" type="ORF">DLK05_13265</name>
</gene>
<dbReference type="InterPro" id="IPR011545">
    <property type="entry name" value="DEAD/DEAH_box_helicase_dom"/>
</dbReference>
<dbReference type="NCBIfam" id="TIGR00614">
    <property type="entry name" value="recQ_fam"/>
    <property type="match status" value="1"/>
</dbReference>
<comment type="catalytic activity">
    <reaction evidence="9">
        <text>Couples ATP hydrolysis with the unwinding of duplex DNA by translocating in the 3'-5' direction.</text>
        <dbReference type="EC" id="5.6.2.4"/>
    </reaction>
</comment>
<dbReference type="EC" id="5.6.2.4" evidence="10"/>
<dbReference type="Pfam" id="PF00270">
    <property type="entry name" value="DEAD"/>
    <property type="match status" value="1"/>
</dbReference>
<evidence type="ECO:0000256" key="3">
    <source>
        <dbReference type="ARBA" id="ARBA00022741"/>
    </source>
</evidence>
<dbReference type="InterPro" id="IPR036388">
    <property type="entry name" value="WH-like_DNA-bd_sf"/>
</dbReference>
<dbReference type="CDD" id="cd17920">
    <property type="entry name" value="DEXHc_RecQ"/>
    <property type="match status" value="1"/>
</dbReference>
<name>A0A434AGD1_9BACT</name>
<dbReference type="Pfam" id="PF00271">
    <property type="entry name" value="Helicase_C"/>
    <property type="match status" value="1"/>
</dbReference>
<feature type="domain" description="Helicase ATP-binding" evidence="13">
    <location>
        <begin position="25"/>
        <end position="193"/>
    </location>
</feature>
<dbReference type="Pfam" id="PF16124">
    <property type="entry name" value="RecQ_Zn_bind"/>
    <property type="match status" value="1"/>
</dbReference>
<dbReference type="RefSeq" id="WP_127344452.1">
    <property type="nucleotide sequence ID" value="NZ_RJJX01000021.1"/>
</dbReference>
<evidence type="ECO:0000259" key="13">
    <source>
        <dbReference type="PROSITE" id="PS51192"/>
    </source>
</evidence>
<dbReference type="GO" id="GO:0009378">
    <property type="term" value="F:four-way junction helicase activity"/>
    <property type="evidence" value="ECO:0007669"/>
    <property type="project" value="TreeGrafter"/>
</dbReference>
<evidence type="ECO:0000256" key="9">
    <source>
        <dbReference type="ARBA" id="ARBA00034617"/>
    </source>
</evidence>
<evidence type="ECO:0000256" key="7">
    <source>
        <dbReference type="ARBA" id="ARBA00023125"/>
    </source>
</evidence>
<keyword evidence="2" id="KW-0479">Metal-binding</keyword>
<feature type="domain" description="Helicase C-terminal" evidence="14">
    <location>
        <begin position="217"/>
        <end position="374"/>
    </location>
</feature>
<dbReference type="PROSITE" id="PS51194">
    <property type="entry name" value="HELICASE_CTER"/>
    <property type="match status" value="1"/>
</dbReference>
<dbReference type="GO" id="GO:0043138">
    <property type="term" value="F:3'-5' DNA helicase activity"/>
    <property type="evidence" value="ECO:0007669"/>
    <property type="project" value="UniProtKB-EC"/>
</dbReference>
<dbReference type="GO" id="GO:0005737">
    <property type="term" value="C:cytoplasm"/>
    <property type="evidence" value="ECO:0007669"/>
    <property type="project" value="TreeGrafter"/>
</dbReference>
<protein>
    <recommendedName>
        <fullName evidence="11">ATP-dependent DNA helicase RecQ</fullName>
        <ecNumber evidence="10">5.6.2.4</ecNumber>
    </recommendedName>
    <alternativeName>
        <fullName evidence="12">DNA 3'-5' helicase RecQ</fullName>
    </alternativeName>
</protein>
<dbReference type="InterPro" id="IPR001650">
    <property type="entry name" value="Helicase_C-like"/>
</dbReference>
<dbReference type="InterPro" id="IPR032284">
    <property type="entry name" value="RecQ_Zn-bd"/>
</dbReference>
<evidence type="ECO:0000256" key="5">
    <source>
        <dbReference type="ARBA" id="ARBA00022806"/>
    </source>
</evidence>
<evidence type="ECO:0000313" key="15">
    <source>
        <dbReference type="EMBL" id="RUT73444.1"/>
    </source>
</evidence>
<organism evidence="15 16">
    <name type="scientific">Ancylomarina longa</name>
    <dbReference type="NCBI Taxonomy" id="2487017"/>
    <lineage>
        <taxon>Bacteria</taxon>
        <taxon>Pseudomonadati</taxon>
        <taxon>Bacteroidota</taxon>
        <taxon>Bacteroidia</taxon>
        <taxon>Marinilabiliales</taxon>
        <taxon>Marinifilaceae</taxon>
        <taxon>Ancylomarina</taxon>
    </lineage>
</organism>
<evidence type="ECO:0000259" key="14">
    <source>
        <dbReference type="PROSITE" id="PS51194"/>
    </source>
</evidence>
<evidence type="ECO:0000256" key="2">
    <source>
        <dbReference type="ARBA" id="ARBA00022723"/>
    </source>
</evidence>
<evidence type="ECO:0000256" key="6">
    <source>
        <dbReference type="ARBA" id="ARBA00022840"/>
    </source>
</evidence>
<keyword evidence="5 15" id="KW-0347">Helicase</keyword>
<dbReference type="FunFam" id="3.40.50.300:FF:001389">
    <property type="entry name" value="ATP-dependent DNA helicase RecQ"/>
    <property type="match status" value="1"/>
</dbReference>
<keyword evidence="16" id="KW-1185">Reference proteome</keyword>
<evidence type="ECO:0000313" key="16">
    <source>
        <dbReference type="Proteomes" id="UP000282985"/>
    </source>
</evidence>
<dbReference type="InterPro" id="IPR014001">
    <property type="entry name" value="Helicase_ATP-bd"/>
</dbReference>
<dbReference type="AlphaFoldDB" id="A0A434AGD1"/>
<sequence length="636" mass="74108">MDQFNDILKKYWGYSNFRPLQDDIIRSVFQGKDTLGLMPTGGGKSLTFQVPAMRMEGICIVVSPLIALMKDQVHHLKEKEIKAELLYSGLTRDEIDIILSKCLFGNVKFLYISPERIGSAIFRKKVVQMKVCIIAVDESHCISQWGYDFRPSYLRILELRELLPKVPVLALTATATKDVVDDIQDKLGFSEKNVFRKSFERRNLVYLVREIEDKRRYLLKILIRQKGSSVVYVRSRKKCKELTEFLKTNGIKAEYYHAGLQNEVKDFRQERWRKGVVQVMVATNAFGMGIDKPDVRTVIHMDLPDSLEAYFQEAGRAGRDGKKAYAVLLYANPDRVQLLKRARIAFPEKEFIYRIYQALGNFLQVAEGAGKNAIFDFDLGLFCHNFKFNVLQAFNALKILERAGYLEFTDDMEHESRIHFVVQRDDLYKFQIANKDFDAFIKLLLRSFTGLFTDFVPINIDLLAKRSKVKPELIRDYLKELSRYRIIRYIPRKKTPFIIYSQERLPQKILKLEKEVYQDRKSNLENKIQSVIDYAETKTICRSKFLLEYFGQGYAPACGVCDICKEAEAEGMRKKEFEDIYKEICVLLGQQKLTINDLVNQSSHEEEKVLEVIRFLKDNEEVETLEGNRIKWISLK</sequence>
<dbReference type="GO" id="GO:0043590">
    <property type="term" value="C:bacterial nucleoid"/>
    <property type="evidence" value="ECO:0007669"/>
    <property type="project" value="TreeGrafter"/>
</dbReference>
<dbReference type="SMART" id="SM00490">
    <property type="entry name" value="HELICc"/>
    <property type="match status" value="1"/>
</dbReference>
<dbReference type="GO" id="GO:0006310">
    <property type="term" value="P:DNA recombination"/>
    <property type="evidence" value="ECO:0007669"/>
    <property type="project" value="InterPro"/>
</dbReference>
<dbReference type="OrthoDB" id="9763310at2"/>
<accession>A0A434AGD1</accession>
<dbReference type="Gene3D" id="3.40.50.300">
    <property type="entry name" value="P-loop containing nucleotide triphosphate hydrolases"/>
    <property type="match status" value="2"/>
</dbReference>
<dbReference type="SMART" id="SM00487">
    <property type="entry name" value="DEXDc"/>
    <property type="match status" value="1"/>
</dbReference>
<dbReference type="GO" id="GO:0006281">
    <property type="term" value="P:DNA repair"/>
    <property type="evidence" value="ECO:0007669"/>
    <property type="project" value="TreeGrafter"/>
</dbReference>